<evidence type="ECO:0000313" key="2">
    <source>
        <dbReference type="EMBL" id="MFC4803905.1"/>
    </source>
</evidence>
<dbReference type="InterPro" id="IPR049516">
    <property type="entry name" value="FAD-depend_C"/>
</dbReference>
<sequence length="538" mass="60279">MIRIQNIKLPVKELAKKDELSLLQKEVAKKIGINRQKVRNLSIYKKSIDARKKENINFVYSCDFETDSEEALLRKSSKLSLTLTRDMRYLEVEQGSRKLVHRPVIVGTGPAGLFAGLILARRGYRPLLLERGDDVDERKKKIDRFWKTGELDTQSNVQFGEGGAGTFSDGKLTSLIHDRRCRNVLEAFIEAGAPEDILYKNKPHIGTDILRDTVKKLRQRIIELGGEVRFRSQLTDIKIEDGRLVGIEINAEERMDCEVLLLATGHSARDTFEMLYSRGLNISQKAFSIGVRVEHRQSLINRSQYGADYKDLLGAADYKLSYRSPNGRSAYTFCMCPGGYVVAAASEEGMVVTNGMSEYKRDGENANSALLVNVTPEDFGSDHPLAGVDFQRRWERLAFEEGGRTYCAPAQRIGDFLDKDIKDFDQTKLVRHSYRPGITYTALDRCLPDYVISTMKEALVYFDEKLEGFASAEGLMIGVETRSSSPIRMERNEDHLSNLAGVYPVGEGAGYAGGIMSAAVDGVKTAEKVIMTYLPFTG</sequence>
<accession>A0ABV9QGZ5</accession>
<reference evidence="3" key="1">
    <citation type="journal article" date="2019" name="Int. J. Syst. Evol. Microbiol.">
        <title>The Global Catalogue of Microorganisms (GCM) 10K type strain sequencing project: providing services to taxonomists for standard genome sequencing and annotation.</title>
        <authorList>
            <consortium name="The Broad Institute Genomics Platform"/>
            <consortium name="The Broad Institute Genome Sequencing Center for Infectious Disease"/>
            <person name="Wu L."/>
            <person name="Ma J."/>
        </authorList>
    </citation>
    <scope>NUCLEOTIDE SEQUENCE [LARGE SCALE GENOMIC DNA]</scope>
    <source>
        <strain evidence="3">CCUG 46385</strain>
    </source>
</reference>
<evidence type="ECO:0000313" key="3">
    <source>
        <dbReference type="Proteomes" id="UP001595916"/>
    </source>
</evidence>
<dbReference type="SUPFAM" id="SSF51905">
    <property type="entry name" value="FAD/NAD(P)-binding domain"/>
    <property type="match status" value="1"/>
</dbReference>
<dbReference type="RefSeq" id="WP_379787375.1">
    <property type="nucleotide sequence ID" value="NZ_JBHSHL010000007.1"/>
</dbReference>
<name>A0ABV9QGZ5_9FIRM</name>
<dbReference type="PIRSF" id="PIRSF038984">
    <property type="entry name" value="FAD_binding_protein"/>
    <property type="match status" value="1"/>
</dbReference>
<organism evidence="2 3">
    <name type="scientific">Filifactor villosus</name>
    <dbReference type="NCBI Taxonomy" id="29374"/>
    <lineage>
        <taxon>Bacteria</taxon>
        <taxon>Bacillati</taxon>
        <taxon>Bacillota</taxon>
        <taxon>Clostridia</taxon>
        <taxon>Peptostreptococcales</taxon>
        <taxon>Filifactoraceae</taxon>
        <taxon>Filifactor</taxon>
    </lineage>
</organism>
<keyword evidence="3" id="KW-1185">Reference proteome</keyword>
<dbReference type="EMBL" id="JBHSHL010000007">
    <property type="protein sequence ID" value="MFC4803905.1"/>
    <property type="molecule type" value="Genomic_DNA"/>
</dbReference>
<gene>
    <name evidence="2" type="ORF">ACFO4R_02310</name>
</gene>
<dbReference type="InterPro" id="IPR028348">
    <property type="entry name" value="FAD-binding_protein"/>
</dbReference>
<dbReference type="InterPro" id="IPR036188">
    <property type="entry name" value="FAD/NAD-bd_sf"/>
</dbReference>
<evidence type="ECO:0000259" key="1">
    <source>
        <dbReference type="Pfam" id="PF21688"/>
    </source>
</evidence>
<feature type="domain" description="FAD-dependent protein C-terminal" evidence="1">
    <location>
        <begin position="286"/>
        <end position="483"/>
    </location>
</feature>
<comment type="caution">
    <text evidence="2">The sequence shown here is derived from an EMBL/GenBank/DDBJ whole genome shotgun (WGS) entry which is preliminary data.</text>
</comment>
<dbReference type="Pfam" id="PF21688">
    <property type="entry name" value="FAD-depend_C"/>
    <property type="match status" value="1"/>
</dbReference>
<dbReference type="Gene3D" id="3.50.50.60">
    <property type="entry name" value="FAD/NAD(P)-binding domain"/>
    <property type="match status" value="2"/>
</dbReference>
<dbReference type="PANTHER" id="PTHR42842:SF3">
    <property type="entry name" value="FAD_NAD(P)-BINDING OXIDOREDUCTASE FAMILY PROTEIN"/>
    <property type="match status" value="1"/>
</dbReference>
<protein>
    <submittedName>
        <fullName evidence="2">NAD(P)/FAD-dependent oxidoreductase</fullName>
    </submittedName>
</protein>
<dbReference type="Proteomes" id="UP001595916">
    <property type="component" value="Unassembled WGS sequence"/>
</dbReference>
<dbReference type="Gene3D" id="3.30.70.2700">
    <property type="match status" value="1"/>
</dbReference>
<proteinExistence type="predicted"/>
<dbReference type="PANTHER" id="PTHR42842">
    <property type="entry name" value="FAD/NAD(P)-BINDING OXIDOREDUCTASE"/>
    <property type="match status" value="1"/>
</dbReference>